<gene>
    <name evidence="1" type="ORF">DR116_0017930</name>
</gene>
<dbReference type="InterPro" id="IPR010982">
    <property type="entry name" value="Lambda_DNA-bd_dom_sf"/>
</dbReference>
<reference evidence="1 2" key="1">
    <citation type="submission" date="2019-01" db="EMBL/GenBank/DDBJ databases">
        <title>Draft genome sequence of heavy metal resistant Bacillus cereus NWUAB01.</title>
        <authorList>
            <person name="Babalola O."/>
            <person name="Aremu B.R."/>
            <person name="Ayangbenro A.S."/>
        </authorList>
    </citation>
    <scope>NUCLEOTIDE SEQUENCE [LARGE SCALE GENOMIC DNA]</scope>
    <source>
        <strain evidence="1 2">NWUAB01</strain>
    </source>
</reference>
<accession>A0A9X8NV64</accession>
<dbReference type="AlphaFoldDB" id="A0A9X8NV64"/>
<name>A0A9X8NV64_BACCE</name>
<protein>
    <recommendedName>
        <fullName evidence="3">Prophage helix-turn-helix protein</fullName>
    </recommendedName>
</protein>
<dbReference type="Proteomes" id="UP000253597">
    <property type="component" value="Unassembled WGS sequence"/>
</dbReference>
<dbReference type="SUPFAM" id="SSF47413">
    <property type="entry name" value="lambda repressor-like DNA-binding domains"/>
    <property type="match status" value="1"/>
</dbReference>
<dbReference type="GO" id="GO:0003677">
    <property type="term" value="F:DNA binding"/>
    <property type="evidence" value="ECO:0007669"/>
    <property type="project" value="InterPro"/>
</dbReference>
<comment type="caution">
    <text evidence="1">The sequence shown here is derived from an EMBL/GenBank/DDBJ whole genome shotgun (WGS) entry which is preliminary data.</text>
</comment>
<dbReference type="EMBL" id="QNGD03000008">
    <property type="protein sequence ID" value="RWQ73186.1"/>
    <property type="molecule type" value="Genomic_DNA"/>
</dbReference>
<dbReference type="RefSeq" id="WP_098281557.1">
    <property type="nucleotide sequence ID" value="NZ_NTQP01000066.1"/>
</dbReference>
<dbReference type="Pfam" id="PF22871">
    <property type="entry name" value="AimR"/>
    <property type="match status" value="1"/>
</dbReference>
<dbReference type="NCBIfam" id="NF038310">
    <property type="entry name" value="lysogeny_AimR"/>
    <property type="match status" value="1"/>
</dbReference>
<evidence type="ECO:0000313" key="2">
    <source>
        <dbReference type="Proteomes" id="UP000253597"/>
    </source>
</evidence>
<organism evidence="1 2">
    <name type="scientific">Bacillus cereus</name>
    <dbReference type="NCBI Taxonomy" id="1396"/>
    <lineage>
        <taxon>Bacteria</taxon>
        <taxon>Bacillati</taxon>
        <taxon>Bacillota</taxon>
        <taxon>Bacilli</taxon>
        <taxon>Bacillales</taxon>
        <taxon>Bacillaceae</taxon>
        <taxon>Bacillus</taxon>
        <taxon>Bacillus cereus group</taxon>
    </lineage>
</organism>
<proteinExistence type="predicted"/>
<evidence type="ECO:0008006" key="3">
    <source>
        <dbReference type="Google" id="ProtNLM"/>
    </source>
</evidence>
<evidence type="ECO:0000313" key="1">
    <source>
        <dbReference type="EMBL" id="RWQ73186.1"/>
    </source>
</evidence>
<sequence length="392" mass="44972">MKGFLNQLIDEIDFQRLKQEDLAKKISISGGNLSKNLSGNREFNFWTVVKLLNILYEGNTMKKKELIHKFCTTTVSKKNSRIAMEYANTIGDLELLGLLIEKEKTSSLAINREWAYVYELVWKRGKGILTGTSFLEELELRKNSRIIKTKEMHVLLGILTFYTMYDLERFNSLFDYAEVLLPEVNNIQDEFVKTAFSTRIKEGLAYAYLTAEKIEECRALCHQIINTDDMNNCLTLLQASAFVYLGESYMLEDYSQAEWHIKKSLSTIGDCLFERMKKRKKNILNTYAFLKLINGKQVDFIEECGEAEKAFNEIVNGDKEVAKKILKDLKIKNGKLSAMQTCILGLANGDEDLVKEAIKIYECGGNLFYSKFAKILLEDIYRYGTIYAGGAK</sequence>
<dbReference type="InterPro" id="IPR047705">
    <property type="entry name" value="AimR-like"/>
</dbReference>